<protein>
    <submittedName>
        <fullName evidence="1">(thale cress) hypothetical protein</fullName>
    </submittedName>
</protein>
<dbReference type="EMBL" id="LR881466">
    <property type="protein sequence ID" value="CAD5315283.1"/>
    <property type="molecule type" value="Genomic_DNA"/>
</dbReference>
<sequence length="47" mass="5039">MTKRGRILLPSAMLAHPSPTTMNKLGIPELSLLTVPPRPILPSFASS</sequence>
<organism evidence="1 2">
    <name type="scientific">Arabidopsis thaliana</name>
    <name type="common">Mouse-ear cress</name>
    <dbReference type="NCBI Taxonomy" id="3702"/>
    <lineage>
        <taxon>Eukaryota</taxon>
        <taxon>Viridiplantae</taxon>
        <taxon>Streptophyta</taxon>
        <taxon>Embryophyta</taxon>
        <taxon>Tracheophyta</taxon>
        <taxon>Spermatophyta</taxon>
        <taxon>Magnoliopsida</taxon>
        <taxon>eudicotyledons</taxon>
        <taxon>Gunneridae</taxon>
        <taxon>Pentapetalae</taxon>
        <taxon>rosids</taxon>
        <taxon>malvids</taxon>
        <taxon>Brassicales</taxon>
        <taxon>Brassicaceae</taxon>
        <taxon>Camelineae</taxon>
        <taxon>Arabidopsis</taxon>
    </lineage>
</organism>
<gene>
    <name evidence="1" type="ORF">AT9943_LOCUS3661</name>
</gene>
<name>A0A7G2DX35_ARATH</name>
<reference evidence="1 2" key="1">
    <citation type="submission" date="2020-09" db="EMBL/GenBank/DDBJ databases">
        <authorList>
            <person name="Ashkenazy H."/>
        </authorList>
    </citation>
    <scope>NUCLEOTIDE SEQUENCE [LARGE SCALE GENOMIC DNA]</scope>
    <source>
        <strain evidence="2">cv. Cdm-0</strain>
    </source>
</reference>
<evidence type="ECO:0000313" key="1">
    <source>
        <dbReference type="EMBL" id="CAD5315283.1"/>
    </source>
</evidence>
<dbReference type="Proteomes" id="UP000516314">
    <property type="component" value="Chromosome 1"/>
</dbReference>
<proteinExistence type="predicted"/>
<evidence type="ECO:0000313" key="2">
    <source>
        <dbReference type="Proteomes" id="UP000516314"/>
    </source>
</evidence>
<dbReference type="AlphaFoldDB" id="A0A7G2DX35"/>
<accession>A0A7G2DX35</accession>